<gene>
    <name evidence="1" type="ORF">EYD45_16450</name>
</gene>
<dbReference type="EMBL" id="SIRT01000021">
    <property type="protein sequence ID" value="TBM98488.1"/>
    <property type="molecule type" value="Genomic_DNA"/>
</dbReference>
<dbReference type="AlphaFoldDB" id="A0A4Q9FCD2"/>
<organism evidence="1 2">
    <name type="scientific">Hyunsoonleella flava</name>
    <dbReference type="NCBI Taxonomy" id="2527939"/>
    <lineage>
        <taxon>Bacteria</taxon>
        <taxon>Pseudomonadati</taxon>
        <taxon>Bacteroidota</taxon>
        <taxon>Flavobacteriia</taxon>
        <taxon>Flavobacteriales</taxon>
        <taxon>Flavobacteriaceae</taxon>
    </lineage>
</organism>
<reference evidence="1 2" key="1">
    <citation type="submission" date="2019-02" db="EMBL/GenBank/DDBJ databases">
        <title>Hyunsoonleella sp., isolated from marine sediment.</title>
        <authorList>
            <person name="Liu B.-T."/>
        </authorList>
    </citation>
    <scope>NUCLEOTIDE SEQUENCE [LARGE SCALE GENOMIC DNA]</scope>
    <source>
        <strain evidence="1 2">T58</strain>
    </source>
</reference>
<keyword evidence="2" id="KW-1185">Reference proteome</keyword>
<comment type="caution">
    <text evidence="1">The sequence shown here is derived from an EMBL/GenBank/DDBJ whole genome shotgun (WGS) entry which is preliminary data.</text>
</comment>
<dbReference type="Proteomes" id="UP000291142">
    <property type="component" value="Unassembled WGS sequence"/>
</dbReference>
<accession>A0A4Q9FCD2</accession>
<sequence>MLICLRPIFLRKISLSQIRTILTPTVVVHTRKMVTNIKISSLIILILSILSCQNTEQKTVKIIEKDYGLYKNENDSIAVELKLKEFNDWQKLLELTEHIVCNDSLPKITFDNDSVIKRVYLRNPCWEGIGCILIKQKNIIQIHNDTISKSDRFFYPLDSLTSVLKKDFENNGKIPSWSVSPEKLMIFISYDNDEMERLPKTLERVINEYEKLTDSVVLKIWLNDKFDIPPPPPPPKEIG</sequence>
<evidence type="ECO:0000313" key="2">
    <source>
        <dbReference type="Proteomes" id="UP000291142"/>
    </source>
</evidence>
<proteinExistence type="predicted"/>
<name>A0A4Q9FCD2_9FLAO</name>
<protein>
    <submittedName>
        <fullName evidence="1">Uncharacterized protein</fullName>
    </submittedName>
</protein>
<evidence type="ECO:0000313" key="1">
    <source>
        <dbReference type="EMBL" id="TBM98488.1"/>
    </source>
</evidence>